<reference evidence="15" key="1">
    <citation type="submission" date="2019-04" db="EMBL/GenBank/DDBJ databases">
        <title>Microbes associate with the intestines of laboratory mice.</title>
        <authorList>
            <person name="Navarre W."/>
            <person name="Wong E."/>
            <person name="Huang K."/>
            <person name="Tropini C."/>
            <person name="Ng K."/>
            <person name="Yu B."/>
        </authorList>
    </citation>
    <scope>NUCLEOTIDE SEQUENCE [LARGE SCALE GENOMIC DNA]</scope>
    <source>
        <strain evidence="15">NM62_B4-13</strain>
    </source>
</reference>
<keyword evidence="9" id="KW-0653">Protein transport</keyword>
<comment type="subcellular location">
    <subcellularLocation>
        <location evidence="1">Cell inner membrane</location>
        <topology evidence="1">Single-pass membrane protein</topology>
        <orientation evidence="1">Periplasmic side</orientation>
    </subcellularLocation>
</comment>
<keyword evidence="5" id="KW-1003">Cell membrane</keyword>
<dbReference type="GO" id="GO:0015031">
    <property type="term" value="P:protein transport"/>
    <property type="evidence" value="ECO:0007669"/>
    <property type="project" value="UniProtKB-KW"/>
</dbReference>
<evidence type="ECO:0000256" key="11">
    <source>
        <dbReference type="ARBA" id="ARBA00023136"/>
    </source>
</evidence>
<evidence type="ECO:0000259" key="14">
    <source>
        <dbReference type="PROSITE" id="PS52015"/>
    </source>
</evidence>
<dbReference type="PROSITE" id="PS52015">
    <property type="entry name" value="TONB_CTD"/>
    <property type="match status" value="1"/>
</dbReference>
<feature type="domain" description="TonB C-terminal" evidence="14">
    <location>
        <begin position="250"/>
        <end position="337"/>
    </location>
</feature>
<keyword evidence="13" id="KW-0732">Signal</keyword>
<keyword evidence="11" id="KW-0472">Membrane</keyword>
<dbReference type="RefSeq" id="WP_017355901.1">
    <property type="nucleotide sequence ID" value="NZ_SRYW01000013.1"/>
</dbReference>
<evidence type="ECO:0000256" key="10">
    <source>
        <dbReference type="ARBA" id="ARBA00022989"/>
    </source>
</evidence>
<dbReference type="GO" id="GO:0031992">
    <property type="term" value="F:energy transducer activity"/>
    <property type="evidence" value="ECO:0007669"/>
    <property type="project" value="TreeGrafter"/>
</dbReference>
<feature type="compositionally biased region" description="Low complexity" evidence="12">
    <location>
        <begin position="186"/>
        <end position="209"/>
    </location>
</feature>
<dbReference type="InterPro" id="IPR037682">
    <property type="entry name" value="TonB_C"/>
</dbReference>
<proteinExistence type="inferred from homology"/>
<feature type="region of interest" description="Disordered" evidence="12">
    <location>
        <begin position="29"/>
        <end position="48"/>
    </location>
</feature>
<dbReference type="AlphaFoldDB" id="A0A4S2CVB1"/>
<keyword evidence="4" id="KW-0813">Transport</keyword>
<dbReference type="GO" id="GO:0098797">
    <property type="term" value="C:plasma membrane protein complex"/>
    <property type="evidence" value="ECO:0007669"/>
    <property type="project" value="TreeGrafter"/>
</dbReference>
<dbReference type="InterPro" id="IPR051045">
    <property type="entry name" value="TonB-dependent_transducer"/>
</dbReference>
<dbReference type="NCBIfam" id="TIGR01352">
    <property type="entry name" value="tonB_Cterm"/>
    <property type="match status" value="1"/>
</dbReference>
<dbReference type="PANTHER" id="PTHR33446">
    <property type="entry name" value="PROTEIN TONB-RELATED"/>
    <property type="match status" value="1"/>
</dbReference>
<feature type="compositionally biased region" description="Low complexity" evidence="12">
    <location>
        <begin position="233"/>
        <end position="253"/>
    </location>
</feature>
<sequence>MSHVTTFAKTRLLAPVTLLLALAACSGKDEPKPADAPATPAATGTAAAPAAPAVSAKVQSLGTEELRELASKALRENRMYAPAGDNAMEYYLALRDKTPDDASVKSALTDLLPYTLIAAEQNLTREDFNEAQRLVALIEKVDATAPALPRLKQGITGGMQTALKRTQEETDKVKKDAETRAKQLVEQQRQAQQQASEAEAARQIAAQQEAARRDTDRQDAERQATARREAEQRQQQAAAQQAAAARATPAAAPSLRPVSTPAPRYPADALRSGTSGEVLVEITVGTDGSVTNARVLRANPARVFDREALNAVKRWKFEPVGAPVTTRRTLAFAPEGG</sequence>
<organism evidence="15">
    <name type="scientific">Stenotrophomonas maltophilia</name>
    <name type="common">Pseudomonas maltophilia</name>
    <name type="synonym">Xanthomonas maltophilia</name>
    <dbReference type="NCBI Taxonomy" id="40324"/>
    <lineage>
        <taxon>Bacteria</taxon>
        <taxon>Pseudomonadati</taxon>
        <taxon>Pseudomonadota</taxon>
        <taxon>Gammaproteobacteria</taxon>
        <taxon>Lysobacterales</taxon>
        <taxon>Lysobacteraceae</taxon>
        <taxon>Stenotrophomonas</taxon>
        <taxon>Stenotrophomonas maltophilia group</taxon>
    </lineage>
</organism>
<dbReference type="SUPFAM" id="SSF74653">
    <property type="entry name" value="TolA/TonB C-terminal domain"/>
    <property type="match status" value="1"/>
</dbReference>
<feature type="compositionally biased region" description="Low complexity" evidence="12">
    <location>
        <begin position="35"/>
        <end position="48"/>
    </location>
</feature>
<comment type="caution">
    <text evidence="15">The sequence shown here is derived from an EMBL/GenBank/DDBJ whole genome shotgun (WGS) entry which is preliminary data.</text>
</comment>
<keyword evidence="7" id="KW-0812">Transmembrane</keyword>
<evidence type="ECO:0000313" key="15">
    <source>
        <dbReference type="EMBL" id="TGY32849.1"/>
    </source>
</evidence>
<keyword evidence="6" id="KW-0997">Cell inner membrane</keyword>
<evidence type="ECO:0000256" key="1">
    <source>
        <dbReference type="ARBA" id="ARBA00004383"/>
    </source>
</evidence>
<dbReference type="Pfam" id="PF03544">
    <property type="entry name" value="TonB_C"/>
    <property type="match status" value="1"/>
</dbReference>
<evidence type="ECO:0000256" key="13">
    <source>
        <dbReference type="SAM" id="SignalP"/>
    </source>
</evidence>
<dbReference type="GO" id="GO:0055085">
    <property type="term" value="P:transmembrane transport"/>
    <property type="evidence" value="ECO:0007669"/>
    <property type="project" value="InterPro"/>
</dbReference>
<feature type="region of interest" description="Disordered" evidence="12">
    <location>
        <begin position="185"/>
        <end position="270"/>
    </location>
</feature>
<evidence type="ECO:0000256" key="7">
    <source>
        <dbReference type="ARBA" id="ARBA00022692"/>
    </source>
</evidence>
<accession>A0A4S2CVB1</accession>
<feature type="signal peptide" evidence="13">
    <location>
        <begin position="1"/>
        <end position="23"/>
    </location>
</feature>
<feature type="compositionally biased region" description="Basic and acidic residues" evidence="12">
    <location>
        <begin position="210"/>
        <end position="232"/>
    </location>
</feature>
<name>A0A4S2CVB1_STEMA</name>
<dbReference type="PANTHER" id="PTHR33446:SF8">
    <property type="entry name" value="PROTEIN TONB"/>
    <property type="match status" value="1"/>
</dbReference>
<dbReference type="Proteomes" id="UP000306631">
    <property type="component" value="Unassembled WGS sequence"/>
</dbReference>
<evidence type="ECO:0000256" key="9">
    <source>
        <dbReference type="ARBA" id="ARBA00022927"/>
    </source>
</evidence>
<dbReference type="EMBL" id="SRYW01000013">
    <property type="protein sequence ID" value="TGY32849.1"/>
    <property type="molecule type" value="Genomic_DNA"/>
</dbReference>
<dbReference type="InterPro" id="IPR006260">
    <property type="entry name" value="TonB/TolA_C"/>
</dbReference>
<comment type="similarity">
    <text evidence="2">Belongs to the TonB family.</text>
</comment>
<dbReference type="Gene3D" id="3.30.2420.10">
    <property type="entry name" value="TonB"/>
    <property type="match status" value="1"/>
</dbReference>
<keyword evidence="8" id="KW-0677">Repeat</keyword>
<gene>
    <name evidence="15" type="ORF">E5352_14430</name>
</gene>
<evidence type="ECO:0000256" key="4">
    <source>
        <dbReference type="ARBA" id="ARBA00022448"/>
    </source>
</evidence>
<evidence type="ECO:0000256" key="8">
    <source>
        <dbReference type="ARBA" id="ARBA00022737"/>
    </source>
</evidence>
<dbReference type="OrthoDB" id="1628901at2"/>
<evidence type="ECO:0000256" key="12">
    <source>
        <dbReference type="SAM" id="MobiDB-lite"/>
    </source>
</evidence>
<evidence type="ECO:0000256" key="2">
    <source>
        <dbReference type="ARBA" id="ARBA00006555"/>
    </source>
</evidence>
<protein>
    <recommendedName>
        <fullName evidence="3">Protein TonB</fullName>
    </recommendedName>
</protein>
<evidence type="ECO:0000256" key="6">
    <source>
        <dbReference type="ARBA" id="ARBA00022519"/>
    </source>
</evidence>
<evidence type="ECO:0000256" key="5">
    <source>
        <dbReference type="ARBA" id="ARBA00022475"/>
    </source>
</evidence>
<keyword evidence="10" id="KW-1133">Transmembrane helix</keyword>
<feature type="chain" id="PRO_5020453189" description="Protein TonB" evidence="13">
    <location>
        <begin position="24"/>
        <end position="337"/>
    </location>
</feature>
<evidence type="ECO:0000256" key="3">
    <source>
        <dbReference type="ARBA" id="ARBA00022362"/>
    </source>
</evidence>